<dbReference type="InterPro" id="IPR033120">
    <property type="entry name" value="HOTDOG_ACOT"/>
</dbReference>
<protein>
    <submittedName>
        <fullName evidence="3">Unannotated protein</fullName>
    </submittedName>
</protein>
<dbReference type="GO" id="GO:0005829">
    <property type="term" value="C:cytosol"/>
    <property type="evidence" value="ECO:0007669"/>
    <property type="project" value="TreeGrafter"/>
</dbReference>
<dbReference type="GO" id="GO:0006637">
    <property type="term" value="P:acyl-CoA metabolic process"/>
    <property type="evidence" value="ECO:0007669"/>
    <property type="project" value="TreeGrafter"/>
</dbReference>
<dbReference type="InterPro" id="IPR029069">
    <property type="entry name" value="HotDog_dom_sf"/>
</dbReference>
<dbReference type="AlphaFoldDB" id="A0A6J7IXP3"/>
<dbReference type="Gene3D" id="3.10.129.10">
    <property type="entry name" value="Hotdog Thioesterase"/>
    <property type="match status" value="1"/>
</dbReference>
<name>A0A6J7IXP3_9ZZZZ</name>
<dbReference type="SUPFAM" id="SSF54637">
    <property type="entry name" value="Thioesterase/thiol ester dehydrase-isomerase"/>
    <property type="match status" value="1"/>
</dbReference>
<gene>
    <name evidence="3" type="ORF">UFOPK3674_01446</name>
</gene>
<accession>A0A6J7IXP3</accession>
<dbReference type="Pfam" id="PF03061">
    <property type="entry name" value="4HBT"/>
    <property type="match status" value="1"/>
</dbReference>
<evidence type="ECO:0000259" key="2">
    <source>
        <dbReference type="PROSITE" id="PS51770"/>
    </source>
</evidence>
<proteinExistence type="predicted"/>
<feature type="domain" description="HotDog ACOT-type" evidence="2">
    <location>
        <begin position="8"/>
        <end position="120"/>
    </location>
</feature>
<sequence>MTIAHTPQASRVVLTLLMQQMHANLEGDVHGGVILRHIDESAGIAAHRHCRRRVVTAGVDRMTFDAPVKVGDLLVVEAQVNQTWNTSLECGVRVWAEDLSTGEQRRVASAFLTMVSLDVTGRPTAVPPIQFVDADDERRAQAAQLRRDGRLEERRRLQS</sequence>
<dbReference type="InterPro" id="IPR006683">
    <property type="entry name" value="Thioestr_dom"/>
</dbReference>
<dbReference type="PANTHER" id="PTHR11049">
    <property type="entry name" value="ACYL COENZYME A THIOESTER HYDROLASE"/>
    <property type="match status" value="1"/>
</dbReference>
<evidence type="ECO:0000256" key="1">
    <source>
        <dbReference type="ARBA" id="ARBA00022801"/>
    </source>
</evidence>
<dbReference type="GO" id="GO:0052816">
    <property type="term" value="F:long-chain fatty acyl-CoA hydrolase activity"/>
    <property type="evidence" value="ECO:0007669"/>
    <property type="project" value="TreeGrafter"/>
</dbReference>
<dbReference type="CDD" id="cd03442">
    <property type="entry name" value="BFIT_BACH"/>
    <property type="match status" value="1"/>
</dbReference>
<dbReference type="InterPro" id="IPR040170">
    <property type="entry name" value="Cytosol_ACT"/>
</dbReference>
<dbReference type="EMBL" id="CAFBMX010000007">
    <property type="protein sequence ID" value="CAB4935520.1"/>
    <property type="molecule type" value="Genomic_DNA"/>
</dbReference>
<keyword evidence="1" id="KW-0378">Hydrolase</keyword>
<reference evidence="3" key="1">
    <citation type="submission" date="2020-05" db="EMBL/GenBank/DDBJ databases">
        <authorList>
            <person name="Chiriac C."/>
            <person name="Salcher M."/>
            <person name="Ghai R."/>
            <person name="Kavagutti S V."/>
        </authorList>
    </citation>
    <scope>NUCLEOTIDE SEQUENCE</scope>
</reference>
<organism evidence="3">
    <name type="scientific">freshwater metagenome</name>
    <dbReference type="NCBI Taxonomy" id="449393"/>
    <lineage>
        <taxon>unclassified sequences</taxon>
        <taxon>metagenomes</taxon>
        <taxon>ecological metagenomes</taxon>
    </lineage>
</organism>
<dbReference type="PANTHER" id="PTHR11049:SF16">
    <property type="entry name" value="PROTEIN VDLD"/>
    <property type="match status" value="1"/>
</dbReference>
<dbReference type="PROSITE" id="PS51770">
    <property type="entry name" value="HOTDOG_ACOT"/>
    <property type="match status" value="1"/>
</dbReference>
<evidence type="ECO:0000313" key="3">
    <source>
        <dbReference type="EMBL" id="CAB4935520.1"/>
    </source>
</evidence>